<evidence type="ECO:0000313" key="4">
    <source>
        <dbReference type="Proteomes" id="UP000245695"/>
    </source>
</evidence>
<dbReference type="RefSeq" id="WP_166506111.1">
    <property type="nucleotide sequence ID" value="NZ_JAKNTL010000002.1"/>
</dbReference>
<accession>A0A2P2BV10</accession>
<dbReference type="PANTHER" id="PTHR30032:SF4">
    <property type="entry name" value="AMIDASE ENHANCER"/>
    <property type="match status" value="1"/>
</dbReference>
<organism evidence="3 4">
    <name type="scientific">Romboutsia hominis</name>
    <dbReference type="NCBI Taxonomy" id="1507512"/>
    <lineage>
        <taxon>Bacteria</taxon>
        <taxon>Bacillati</taxon>
        <taxon>Bacillota</taxon>
        <taxon>Clostridia</taxon>
        <taxon>Peptostreptococcales</taxon>
        <taxon>Peptostreptococcaceae</taxon>
        <taxon>Romboutsia</taxon>
    </lineage>
</organism>
<dbReference type="InterPro" id="IPR014225">
    <property type="entry name" value="Spore_II_D_firmicutes"/>
</dbReference>
<dbReference type="InterPro" id="IPR051922">
    <property type="entry name" value="Bact_Sporulation_Assoc"/>
</dbReference>
<keyword evidence="4" id="KW-1185">Reference proteome</keyword>
<evidence type="ECO:0000259" key="2">
    <source>
        <dbReference type="Pfam" id="PF08486"/>
    </source>
</evidence>
<dbReference type="NCBIfam" id="TIGR02669">
    <property type="entry name" value="SpoIID_LytB"/>
    <property type="match status" value="1"/>
</dbReference>
<dbReference type="KEGG" id="rhom:FRIFI_2687"/>
<proteinExistence type="predicted"/>
<dbReference type="Proteomes" id="UP000245695">
    <property type="component" value="Chromosome 1"/>
</dbReference>
<protein>
    <submittedName>
        <fullName evidence="3">Stage II sporulation protein D</fullName>
    </submittedName>
</protein>
<dbReference type="GO" id="GO:0030435">
    <property type="term" value="P:sporulation resulting in formation of a cellular spore"/>
    <property type="evidence" value="ECO:0007669"/>
    <property type="project" value="InterPro"/>
</dbReference>
<dbReference type="AlphaFoldDB" id="A0A2P2BV10"/>
<feature type="domain" description="Sporulation stage II protein D amidase enhancer LytB N-terminal" evidence="2">
    <location>
        <begin position="62"/>
        <end position="169"/>
    </location>
</feature>
<evidence type="ECO:0000313" key="3">
    <source>
        <dbReference type="EMBL" id="CEI74205.1"/>
    </source>
</evidence>
<keyword evidence="1" id="KW-0472">Membrane</keyword>
<dbReference type="NCBIfam" id="TIGR02870">
    <property type="entry name" value="spore_II_D"/>
    <property type="match status" value="1"/>
</dbReference>
<dbReference type="InterPro" id="IPR013693">
    <property type="entry name" value="SpoIID/LytB_N"/>
</dbReference>
<dbReference type="GO" id="GO:0030288">
    <property type="term" value="C:outer membrane-bounded periplasmic space"/>
    <property type="evidence" value="ECO:0007669"/>
    <property type="project" value="TreeGrafter"/>
</dbReference>
<evidence type="ECO:0000256" key="1">
    <source>
        <dbReference type="SAM" id="Phobius"/>
    </source>
</evidence>
<gene>
    <name evidence="3" type="ORF">FRIFI_2687</name>
</gene>
<keyword evidence="1" id="KW-0812">Transmembrane</keyword>
<dbReference type="InterPro" id="IPR013486">
    <property type="entry name" value="SpoIID/LytB"/>
</dbReference>
<keyword evidence="1" id="KW-1133">Transmembrane helix</keyword>
<name>A0A2P2BV10_9FIRM</name>
<dbReference type="Pfam" id="PF08486">
    <property type="entry name" value="SpoIID"/>
    <property type="match status" value="1"/>
</dbReference>
<feature type="transmembrane region" description="Helical" evidence="1">
    <location>
        <begin position="6"/>
        <end position="27"/>
    </location>
</feature>
<dbReference type="EMBL" id="LN650648">
    <property type="protein sequence ID" value="CEI74205.1"/>
    <property type="molecule type" value="Genomic_DNA"/>
</dbReference>
<dbReference type="PANTHER" id="PTHR30032">
    <property type="entry name" value="N-ACETYLMURAMOYL-L-ALANINE AMIDASE-RELATED"/>
    <property type="match status" value="1"/>
</dbReference>
<sequence>MNNPLVFLGSIVGLSIAVPVFLSVVSYDGIEAIQKESALSNPKKKIINYETVDKEAPLINIYNHKTNKTEKMDIEKYLCGVLAGEMPVDFNIEALKAQAVAARTYVMYKENQGKSNQHSNAVVCTDYNHCQEYKNYEELKEKNGQDWMDKYYPKIQQAVRDTKGQIITYKGEPILTLYFSTSSGKTENCEEVFAQAYPYLQSVESPYDKEYSPKYTSELKISNKDFINAINSNYKNAGLNPSNLENQIKILNRSDGGSVDKIKIGNKEIRGREIRGIFKLNSSNFELKFGENHIDFLVKGYGHGVGMSQWGAQGMAEEGYRYYEILNHYYQETDITDLY</sequence>
<reference evidence="3 4" key="1">
    <citation type="submission" date="2014-09" db="EMBL/GenBank/DDBJ databases">
        <authorList>
            <person name="Hornung B.V."/>
        </authorList>
    </citation>
    <scope>NUCLEOTIDE SEQUENCE [LARGE SCALE GENOMIC DNA]</scope>
    <source>
        <strain evidence="3 4">FRIFI</strain>
    </source>
</reference>